<dbReference type="Gene3D" id="3.50.50.60">
    <property type="entry name" value="FAD/NAD(P)-binding domain"/>
    <property type="match status" value="1"/>
</dbReference>
<dbReference type="InterPro" id="IPR013083">
    <property type="entry name" value="Znf_RING/FYVE/PHD"/>
</dbReference>
<keyword evidence="6" id="KW-0808">Transferase</keyword>
<dbReference type="PROSITE" id="PS50176">
    <property type="entry name" value="ARM_REPEAT"/>
    <property type="match status" value="1"/>
</dbReference>
<dbReference type="GO" id="GO:0071949">
    <property type="term" value="F:FAD binding"/>
    <property type="evidence" value="ECO:0007669"/>
    <property type="project" value="InterPro"/>
</dbReference>
<dbReference type="InterPro" id="IPR000225">
    <property type="entry name" value="Armadillo"/>
</dbReference>
<dbReference type="FunFam" id="3.30.40.10:FF:000114">
    <property type="entry name" value="RING-type E3 ubiquitin transferase"/>
    <property type="match status" value="1"/>
</dbReference>
<protein>
    <recommendedName>
        <fullName evidence="4">RING-type E3 ubiquitin transferase</fullName>
        <ecNumber evidence="4">2.3.2.27</ecNumber>
    </recommendedName>
</protein>
<feature type="region of interest" description="Disordered" evidence="11">
    <location>
        <begin position="706"/>
        <end position="758"/>
    </location>
</feature>
<comment type="function">
    <text evidence="2">Functions as an E3 ubiquitin ligase.</text>
</comment>
<feature type="repeat" description="ARM" evidence="10">
    <location>
        <begin position="466"/>
        <end position="512"/>
    </location>
</feature>
<name>A0A7G2DYQ5_ARATH</name>
<dbReference type="Pfam" id="PF01494">
    <property type="entry name" value="FAD_binding_3"/>
    <property type="match status" value="2"/>
</dbReference>
<dbReference type="GO" id="GO:0061630">
    <property type="term" value="F:ubiquitin protein ligase activity"/>
    <property type="evidence" value="ECO:0007669"/>
    <property type="project" value="UniProtKB-EC"/>
</dbReference>
<dbReference type="SMART" id="SM00185">
    <property type="entry name" value="ARM"/>
    <property type="match status" value="4"/>
</dbReference>
<evidence type="ECO:0000256" key="8">
    <source>
        <dbReference type="ARBA" id="ARBA00022786"/>
    </source>
</evidence>
<comment type="pathway">
    <text evidence="3">Protein modification; protein ubiquitination.</text>
</comment>
<dbReference type="InterPro" id="IPR050641">
    <property type="entry name" value="RIFMO-like"/>
</dbReference>
<dbReference type="EMBL" id="LR881466">
    <property type="protein sequence ID" value="CAD5313633.1"/>
    <property type="molecule type" value="Genomic_DNA"/>
</dbReference>
<dbReference type="PROSITE" id="PS51698">
    <property type="entry name" value="U_BOX"/>
    <property type="match status" value="1"/>
</dbReference>
<evidence type="ECO:0000313" key="14">
    <source>
        <dbReference type="Proteomes" id="UP000516314"/>
    </source>
</evidence>
<gene>
    <name evidence="13" type="ORF">AT9943_LOCUS2123</name>
</gene>
<evidence type="ECO:0000256" key="3">
    <source>
        <dbReference type="ARBA" id="ARBA00004906"/>
    </source>
</evidence>
<dbReference type="Pfam" id="PF04564">
    <property type="entry name" value="U-box"/>
    <property type="match status" value="1"/>
</dbReference>
<dbReference type="FunFam" id="1.25.10.10:FF:000310">
    <property type="entry name" value="RING-type E3 ubiquitin transferase"/>
    <property type="match status" value="1"/>
</dbReference>
<evidence type="ECO:0000259" key="12">
    <source>
        <dbReference type="PROSITE" id="PS51698"/>
    </source>
</evidence>
<feature type="compositionally biased region" description="Basic and acidic residues" evidence="11">
    <location>
        <begin position="706"/>
        <end position="722"/>
    </location>
</feature>
<dbReference type="InterPro" id="IPR036188">
    <property type="entry name" value="FAD/NAD-bd_sf"/>
</dbReference>
<dbReference type="PANTHER" id="PTHR43004">
    <property type="entry name" value="TRK SYSTEM POTASSIUM UPTAKE PROTEIN"/>
    <property type="match status" value="1"/>
</dbReference>
<dbReference type="UniPathway" id="UPA00143"/>
<dbReference type="Gene3D" id="3.30.40.10">
    <property type="entry name" value="Zinc/RING finger domain, C3HC4 (zinc finger)"/>
    <property type="match status" value="1"/>
</dbReference>
<organism evidence="13 14">
    <name type="scientific">Arabidopsis thaliana</name>
    <name type="common">Mouse-ear cress</name>
    <dbReference type="NCBI Taxonomy" id="3702"/>
    <lineage>
        <taxon>Eukaryota</taxon>
        <taxon>Viridiplantae</taxon>
        <taxon>Streptophyta</taxon>
        <taxon>Embryophyta</taxon>
        <taxon>Tracheophyta</taxon>
        <taxon>Spermatophyta</taxon>
        <taxon>Magnoliopsida</taxon>
        <taxon>eudicotyledons</taxon>
        <taxon>Gunneridae</taxon>
        <taxon>Pentapetalae</taxon>
        <taxon>rosids</taxon>
        <taxon>malvids</taxon>
        <taxon>Brassicales</taxon>
        <taxon>Brassicaceae</taxon>
        <taxon>Camelineae</taxon>
        <taxon>Arabidopsis</taxon>
    </lineage>
</organism>
<dbReference type="SUPFAM" id="SSF48371">
    <property type="entry name" value="ARM repeat"/>
    <property type="match status" value="1"/>
</dbReference>
<dbReference type="GO" id="GO:0016709">
    <property type="term" value="F:oxidoreductase activity, acting on paired donors, with incorporation or reduction of molecular oxygen, NAD(P)H as one donor, and incorporation of one atom of oxygen"/>
    <property type="evidence" value="ECO:0007669"/>
    <property type="project" value="UniProtKB-ARBA"/>
</dbReference>
<feature type="compositionally biased region" description="Basic and acidic residues" evidence="11">
    <location>
        <begin position="400"/>
        <end position="411"/>
    </location>
</feature>
<dbReference type="Gene3D" id="3.30.9.10">
    <property type="entry name" value="D-Amino Acid Oxidase, subunit A, domain 2"/>
    <property type="match status" value="1"/>
</dbReference>
<evidence type="ECO:0000256" key="7">
    <source>
        <dbReference type="ARBA" id="ARBA00022737"/>
    </source>
</evidence>
<evidence type="ECO:0000256" key="9">
    <source>
        <dbReference type="ARBA" id="ARBA00022827"/>
    </source>
</evidence>
<keyword evidence="8" id="KW-0833">Ubl conjugation pathway</keyword>
<dbReference type="SMART" id="SM00504">
    <property type="entry name" value="Ubox"/>
    <property type="match status" value="1"/>
</dbReference>
<dbReference type="Gene3D" id="1.25.10.10">
    <property type="entry name" value="Leucine-rich Repeat Variant"/>
    <property type="match status" value="1"/>
</dbReference>
<feature type="region of interest" description="Disordered" evidence="11">
    <location>
        <begin position="395"/>
        <end position="414"/>
    </location>
</feature>
<evidence type="ECO:0000256" key="11">
    <source>
        <dbReference type="SAM" id="MobiDB-lite"/>
    </source>
</evidence>
<dbReference type="EC" id="2.3.2.27" evidence="4"/>
<evidence type="ECO:0000256" key="10">
    <source>
        <dbReference type="PROSITE-ProRule" id="PRU00259"/>
    </source>
</evidence>
<dbReference type="Proteomes" id="UP000516314">
    <property type="component" value="Chromosome 1"/>
</dbReference>
<evidence type="ECO:0000256" key="2">
    <source>
        <dbReference type="ARBA" id="ARBA00003861"/>
    </source>
</evidence>
<comment type="catalytic activity">
    <reaction evidence="1">
        <text>S-ubiquitinyl-[E2 ubiquitin-conjugating enzyme]-L-cysteine + [acceptor protein]-L-lysine = [E2 ubiquitin-conjugating enzyme]-L-cysteine + N(6)-ubiquitinyl-[acceptor protein]-L-lysine.</text>
        <dbReference type="EC" id="2.3.2.27"/>
    </reaction>
</comment>
<dbReference type="InterPro" id="IPR045210">
    <property type="entry name" value="RING-Ubox_PUB"/>
</dbReference>
<sequence>MDVSELEENLFAASDAKLHGDMCKELSAVYCKVLSIFPSLEEARPRSKSGIQTLCSLHIALEKAKNILQHCSECSKLYLAITGDAVLLKFEKAKSALIDSLRRVEDIVPSSIGSQILDIVGELEHTKFLLDPSEKEVGDRIIALLQQGKKFDNGSDSTELEIFHQAATRLSITSSRSALAERRALKKVIDRARVEEDKRKESIVAYLLHLMRKYSKLFRSEMMDENDSPCSTPCSPTGQGPNEDRVNAFRRQLSKFGSINYKPMNSRKSGQMPIPPEELRCPISLQLMYDPVIIASGQTYERVCIEKWFSDGHNSCPKTQQQLPHLSLTPNYCVKGLIASWCEQNGIKVPTGPPESLDLNYWRLAMSDSESPNSKSVDSVGLCTPKDIRVVPLEESSTIESERQQKEKNNAPDEVDSEINVLEGYQDILAILDKEEDLAKKCKVVENVRILLKDNEEARILMGANGFVEAFLQFLESAVHDNNAAAQETGAMALFNLAVNNNRNKELMLTSGVIPLLEKMISCSQSQGPATALYLNLSCLEKAKPVIGSSQAVSFFVNLLLQDTKTQCKLDALHALYNLSTYSPNIPTLLSSNIIKSLQVLASTGNHLWIEKSLAVLLNLASSREGKEEMITTQGMISTLATVLDTGDTVEQEQAVSCLVILCTGSESCIQMVLQEGVIPSLVSISVNGSPRGRDKSQKLLMLFREQRHRDQPSPNKEEAPRKTVSAPMAIPAPVSAPESEVERERNHPKQGPSSDFQGLRFSFSTMAILGLIKRVTRITVNNSRVRVYPVRYFQRKDLSSTNLFNGEDAAKLPVLIVGAGPVGLVLSILLTKLGVKCAVVDKATSFSKHPQAHFINNRSMEIFRELDGLAEEIERSQPPVDLWRKFIYCTSLSGSTLGTVDHMQPQDFEKVVSPASVAHFSQYKLTNLLLKRLEDLGFHVRGSKESDGLEADSVVARQILMGHECVGIDANKDSITATVSFLKGGKHMKRNIQCSLLVGADGAGSAVRKLTEIEMRGERDLQKLVSVHFMSRELGEYLISNRPGMLFFIFNTDGIGVLVAHDLLQGEFVLQIPYYPPQQSLSDFSPEMCKMLIFNLVGHELSDLDVADIKPWVMHAEVAEKFMCCENRVILAGDAAHRFPPAGGFGMNTGIQDAHNLAWKIAALVQGSANSSILKTYETERRPIALSNTSLSVQNFRAAMSVPSALGLDPTVANSVHRFINKTVGSILPTGLQKAILDNVFALGRAQLSESLLNESNPLGNQRLSRLKSIFEGGKSLQLQFPAEDLGFRYLEGAIVPDNESEAGDTEVPSGRRRDYVPCAEPGSRLPHMYVKILSDSTREVIVSTLDLVSTEKVEFLLIISPLQESYELAHATFKVAKEFMASVKVCVVWPSSDDGLERKSNSALAPWENYVDVMEVKKQNGEGTSWWSICKMSERGSILVRPDQHIAWRAKSGITLDPTLHMRDVFTIILGKQ</sequence>
<dbReference type="InterPro" id="IPR003613">
    <property type="entry name" value="Ubox_domain"/>
</dbReference>
<dbReference type="CDD" id="cd16664">
    <property type="entry name" value="RING-Ubox_PUB"/>
    <property type="match status" value="1"/>
</dbReference>
<dbReference type="Gene3D" id="3.40.30.120">
    <property type="match status" value="1"/>
</dbReference>
<dbReference type="SUPFAM" id="SSF57850">
    <property type="entry name" value="RING/U-box"/>
    <property type="match status" value="1"/>
</dbReference>
<accession>A0A7G2DYQ5</accession>
<evidence type="ECO:0000256" key="5">
    <source>
        <dbReference type="ARBA" id="ARBA00022630"/>
    </source>
</evidence>
<evidence type="ECO:0000256" key="4">
    <source>
        <dbReference type="ARBA" id="ARBA00012483"/>
    </source>
</evidence>
<dbReference type="GO" id="GO:0070696">
    <property type="term" value="F:transmembrane receptor protein serine/threonine kinase binding"/>
    <property type="evidence" value="ECO:0007669"/>
    <property type="project" value="UniProtKB-ARBA"/>
</dbReference>
<proteinExistence type="predicted"/>
<dbReference type="InterPro" id="IPR011989">
    <property type="entry name" value="ARM-like"/>
</dbReference>
<keyword evidence="5" id="KW-0285">Flavoprotein</keyword>
<keyword evidence="7" id="KW-0677">Repeat</keyword>
<evidence type="ECO:0000256" key="1">
    <source>
        <dbReference type="ARBA" id="ARBA00000900"/>
    </source>
</evidence>
<dbReference type="GO" id="GO:0016567">
    <property type="term" value="P:protein ubiquitination"/>
    <property type="evidence" value="ECO:0007669"/>
    <property type="project" value="UniProtKB-UniPathway"/>
</dbReference>
<dbReference type="PANTHER" id="PTHR43004:SF6">
    <property type="entry name" value="FAD_NAD(P)-BINDING OXIDOREDUCTASE FAMILY PROTEIN"/>
    <property type="match status" value="1"/>
</dbReference>
<dbReference type="PRINTS" id="PR00420">
    <property type="entry name" value="RNGMNOXGNASE"/>
</dbReference>
<evidence type="ECO:0000256" key="6">
    <source>
        <dbReference type="ARBA" id="ARBA00022679"/>
    </source>
</evidence>
<feature type="domain" description="U-box" evidence="12">
    <location>
        <begin position="274"/>
        <end position="348"/>
    </location>
</feature>
<reference evidence="13 14" key="1">
    <citation type="submission" date="2020-09" db="EMBL/GenBank/DDBJ databases">
        <authorList>
            <person name="Ashkenazy H."/>
        </authorList>
    </citation>
    <scope>NUCLEOTIDE SEQUENCE [LARGE SCALE GENOMIC DNA]</scope>
    <source>
        <strain evidence="14">cv. Cdm-0</strain>
    </source>
</reference>
<dbReference type="Pfam" id="PF25598">
    <property type="entry name" value="ARM_PUB"/>
    <property type="match status" value="1"/>
</dbReference>
<dbReference type="InterPro" id="IPR002938">
    <property type="entry name" value="FAD-bd"/>
</dbReference>
<dbReference type="InterPro" id="IPR016024">
    <property type="entry name" value="ARM-type_fold"/>
</dbReference>
<keyword evidence="9" id="KW-0274">FAD</keyword>
<evidence type="ECO:0000313" key="13">
    <source>
        <dbReference type="EMBL" id="CAD5313633.1"/>
    </source>
</evidence>
<dbReference type="SUPFAM" id="SSF51905">
    <property type="entry name" value="FAD/NAD(P)-binding domain"/>
    <property type="match status" value="1"/>
</dbReference>
<dbReference type="InterPro" id="IPR058678">
    <property type="entry name" value="ARM_PUB"/>
</dbReference>